<gene>
    <name evidence="10" type="ORF">SAMN05216593_112118</name>
</gene>
<proteinExistence type="inferred from homology"/>
<accession>A0A1M7PPY1</accession>
<comment type="caution">
    <text evidence="9">Lacks conserved residue(s) required for the propagation of feature annotation.</text>
</comment>
<dbReference type="Gene3D" id="3.30.70.1430">
    <property type="entry name" value="Multidrug efflux transporter AcrB pore domain"/>
    <property type="match status" value="2"/>
</dbReference>
<dbReference type="Pfam" id="PF00873">
    <property type="entry name" value="ACR_tran"/>
    <property type="match status" value="1"/>
</dbReference>
<feature type="transmembrane region" description="Helical" evidence="9">
    <location>
        <begin position="1003"/>
        <end position="1029"/>
    </location>
</feature>
<evidence type="ECO:0000313" key="10">
    <source>
        <dbReference type="EMBL" id="SHN19407.1"/>
    </source>
</evidence>
<dbReference type="SUPFAM" id="SSF82866">
    <property type="entry name" value="Multidrug efflux transporter AcrB transmembrane domain"/>
    <property type="match status" value="2"/>
</dbReference>
<comment type="similarity">
    <text evidence="2 9">Belongs to the resistance-nodulation-cell division (RND) (TC 2.A.6) family.</text>
</comment>
<feature type="transmembrane region" description="Helical" evidence="9">
    <location>
        <begin position="539"/>
        <end position="557"/>
    </location>
</feature>
<keyword evidence="8 9" id="KW-0472">Membrane</keyword>
<feature type="transmembrane region" description="Helical" evidence="9">
    <location>
        <begin position="470"/>
        <end position="497"/>
    </location>
</feature>
<dbReference type="PANTHER" id="PTHR32063:SF13">
    <property type="entry name" value="MULTIDRUG EFFLUX PUMP SUBUNIT ACRB-RELATED"/>
    <property type="match status" value="1"/>
</dbReference>
<dbReference type="InterPro" id="IPR004764">
    <property type="entry name" value="MdtF-like"/>
</dbReference>
<dbReference type="FunFam" id="3.30.70.1430:FF:000002">
    <property type="entry name" value="Efflux pump membrane transporter"/>
    <property type="match status" value="1"/>
</dbReference>
<reference evidence="10 11" key="1">
    <citation type="submission" date="2016-11" db="EMBL/GenBank/DDBJ databases">
        <authorList>
            <person name="Jaros S."/>
            <person name="Januszkiewicz K."/>
            <person name="Wedrychowicz H."/>
        </authorList>
    </citation>
    <scope>NUCLEOTIDE SEQUENCE [LARGE SCALE GENOMIC DNA]</scope>
    <source>
        <strain evidence="10 11">LMG 26898</strain>
    </source>
</reference>
<sequence>MSRFFIDRPIFAWVLALVIMLVGTLSIMKLPINQYPAIAPTAIDIQVSYPGASAQTVQDTVVQIIEQQLNGIDNLRYVSSDSNSDGSMTITVTFNQGTNPDTAQVQVQNKLNLATPLLPQEVQQQGLRVTKSVKNFLLVIGLVAEDGTLTREDLSNYIVSNIQDPISRTSGVGDFQVFGSQYAMRIWLDPAKLNNFQLTPVDVTTAVSAQNVQIATGQLGGLPALPGTQLNATIIGKTRLQTAEQFGNILLKVNTDGSQVRLKDVARIALGGQNYSIDAQFNGKPASGMAIKLASGANALDTAKAIRATISELEPFFPPGMKVVYPYDTTPTVTESISGVVHTLIEAIVLVFLVMYLFLQNLRATIITTMTVPVVLLGTFGILAAFGFTINTLTMFGMILAIGLLVDDAIVVVENVERVMAEEHLSPKEATQKSMDQIQGALVGIAMVLSAVLLPMAFFGGSTGVIYKQFSITIVSAMGLSVLVALIFTPALCATMLKPIDPEKHGQPKRGFFGWFNRTFDRSVVSYENGVKRMVTHKLPAFVVYLIIVAGMIWLFTRIPAAFLPEEDQGVIFAQVQTPAGSSAERTQKVIDEMRDFLLDKEKGEGKGVNSVFSVNGFNFAGRGQSSGLAFVMLKPWDERDDENTVFKIAARAQAHFASFRDAMVFAVVPPSVLELGNATGFDVYLQDQGGVGHQKLLDARNQFLGMAAQSKILAGVRPNGLNDEPQYQLTVDDEKASALGITLSNINQTLSIALGGSYVNDFIDRGRVKKVYVQGEAFSRMTPEDLQKWYVRNDSGTMVPLSAIASGEWIYGSPKLSRYNGVAAMEVLGTPAPGYSSGQAMAEVEAIAKKLPAGIGYSFTGLSFEERLSGSQAPALYALSMLVVFLCLAALYESWSIPIAVMLVVPLGVIGALMATSLRGLSNDVFFQVGLLVTVGLAAKNAILIVEFAKELHEQGKSLVESAMEACRMRLRPIIMTSMAFILGVVPLAISSGAGSGSQHAIGTGVIGGMITATVLAIFWVPMFYVAVSSVFKGKDKSSKQQVKPTEAGQ</sequence>
<dbReference type="FunFam" id="3.30.2090.10:FF:000001">
    <property type="entry name" value="Efflux pump membrane transporter"/>
    <property type="match status" value="1"/>
</dbReference>
<dbReference type="InterPro" id="IPR001036">
    <property type="entry name" value="Acrflvin-R"/>
</dbReference>
<evidence type="ECO:0000256" key="8">
    <source>
        <dbReference type="ARBA" id="ARBA00023136"/>
    </source>
</evidence>
<dbReference type="GO" id="GO:0005886">
    <property type="term" value="C:plasma membrane"/>
    <property type="evidence" value="ECO:0007669"/>
    <property type="project" value="UniProtKB-SubCell"/>
</dbReference>
<dbReference type="Proteomes" id="UP000183983">
    <property type="component" value="Unassembled WGS sequence"/>
</dbReference>
<dbReference type="SUPFAM" id="SSF82714">
    <property type="entry name" value="Multidrug efflux transporter AcrB TolC docking domain, DN and DC subdomains"/>
    <property type="match status" value="2"/>
</dbReference>
<dbReference type="STRING" id="1190415.SAMN05216593_112118"/>
<keyword evidence="6 9" id="KW-0812">Transmembrane</keyword>
<dbReference type="InterPro" id="IPR027463">
    <property type="entry name" value="AcrB_DN_DC_subdom"/>
</dbReference>
<feature type="transmembrane region" description="Helical" evidence="9">
    <location>
        <begin position="339"/>
        <end position="359"/>
    </location>
</feature>
<dbReference type="PRINTS" id="PR00702">
    <property type="entry name" value="ACRIFLAVINRP"/>
</dbReference>
<dbReference type="SUPFAM" id="SSF82693">
    <property type="entry name" value="Multidrug efflux transporter AcrB pore domain, PN1, PN2, PC1 and PC2 subdomains"/>
    <property type="match status" value="4"/>
</dbReference>
<dbReference type="OrthoDB" id="9757904at2"/>
<evidence type="ECO:0000313" key="11">
    <source>
        <dbReference type="Proteomes" id="UP000183983"/>
    </source>
</evidence>
<dbReference type="GO" id="GO:0009636">
    <property type="term" value="P:response to toxic substance"/>
    <property type="evidence" value="ECO:0007669"/>
    <property type="project" value="UniProtKB-ARBA"/>
</dbReference>
<dbReference type="FunFam" id="1.20.1640.10:FF:000002">
    <property type="entry name" value="Efflux pump membrane transporter"/>
    <property type="match status" value="1"/>
</dbReference>
<organism evidence="10 11">
    <name type="scientific">Pseudomonas asturiensis</name>
    <dbReference type="NCBI Taxonomy" id="1190415"/>
    <lineage>
        <taxon>Bacteria</taxon>
        <taxon>Pseudomonadati</taxon>
        <taxon>Pseudomonadota</taxon>
        <taxon>Gammaproteobacteria</taxon>
        <taxon>Pseudomonadales</taxon>
        <taxon>Pseudomonadaceae</taxon>
        <taxon>Pseudomonas</taxon>
    </lineage>
</organism>
<dbReference type="FunFam" id="1.20.1640.10:FF:000001">
    <property type="entry name" value="Efflux pump membrane transporter"/>
    <property type="match status" value="1"/>
</dbReference>
<feature type="transmembrane region" description="Helical" evidence="9">
    <location>
        <begin position="926"/>
        <end position="950"/>
    </location>
</feature>
<evidence type="ECO:0000256" key="5">
    <source>
        <dbReference type="ARBA" id="ARBA00022519"/>
    </source>
</evidence>
<feature type="transmembrane region" description="Helical" evidence="9">
    <location>
        <begin position="876"/>
        <end position="893"/>
    </location>
</feature>
<dbReference type="AlphaFoldDB" id="A0A1M7PPY1"/>
<dbReference type="PANTHER" id="PTHR32063">
    <property type="match status" value="1"/>
</dbReference>
<feature type="transmembrane region" description="Helical" evidence="9">
    <location>
        <begin position="437"/>
        <end position="458"/>
    </location>
</feature>
<dbReference type="Gene3D" id="3.30.70.1440">
    <property type="entry name" value="Multidrug efflux transporter AcrB pore domain"/>
    <property type="match status" value="1"/>
</dbReference>
<evidence type="ECO:0000256" key="7">
    <source>
        <dbReference type="ARBA" id="ARBA00022989"/>
    </source>
</evidence>
<dbReference type="FunFam" id="3.30.2090.10:FF:000002">
    <property type="entry name" value="Efflux pump membrane transporter"/>
    <property type="match status" value="1"/>
</dbReference>
<evidence type="ECO:0000256" key="4">
    <source>
        <dbReference type="ARBA" id="ARBA00022475"/>
    </source>
</evidence>
<keyword evidence="4" id="KW-1003">Cell membrane</keyword>
<feature type="transmembrane region" description="Helical" evidence="9">
    <location>
        <begin position="366"/>
        <end position="390"/>
    </location>
</feature>
<feature type="transmembrane region" description="Helical" evidence="9">
    <location>
        <begin position="900"/>
        <end position="920"/>
    </location>
</feature>
<dbReference type="Gene3D" id="3.30.2090.10">
    <property type="entry name" value="Multidrug efflux transporter AcrB TolC docking domain, DN and DC subdomains"/>
    <property type="match status" value="2"/>
</dbReference>
<evidence type="ECO:0000256" key="9">
    <source>
        <dbReference type="RuleBase" id="RU364070"/>
    </source>
</evidence>
<dbReference type="NCBIfam" id="TIGR00915">
    <property type="entry name" value="2A0602"/>
    <property type="match status" value="1"/>
</dbReference>
<keyword evidence="5 9" id="KW-0997">Cell inner membrane</keyword>
<comment type="subcellular location">
    <subcellularLocation>
        <location evidence="1 9">Cell inner membrane</location>
        <topology evidence="1 9">Multi-pass membrane protein</topology>
    </subcellularLocation>
</comment>
<evidence type="ECO:0000256" key="2">
    <source>
        <dbReference type="ARBA" id="ARBA00010942"/>
    </source>
</evidence>
<protein>
    <recommendedName>
        <fullName evidence="9">Efflux pump membrane transporter</fullName>
    </recommendedName>
</protein>
<evidence type="ECO:0000256" key="1">
    <source>
        <dbReference type="ARBA" id="ARBA00004429"/>
    </source>
</evidence>
<keyword evidence="7 9" id="KW-1133">Transmembrane helix</keyword>
<dbReference type="Gene3D" id="1.20.1640.10">
    <property type="entry name" value="Multidrug efflux transporter AcrB transmembrane domain"/>
    <property type="match status" value="2"/>
</dbReference>
<dbReference type="Gene3D" id="3.30.70.1320">
    <property type="entry name" value="Multidrug efflux transporter AcrB pore domain like"/>
    <property type="match status" value="1"/>
</dbReference>
<dbReference type="FunFam" id="3.30.70.1430:FF:000001">
    <property type="entry name" value="Efflux pump membrane transporter"/>
    <property type="match status" value="1"/>
</dbReference>
<dbReference type="NCBIfam" id="NF000282">
    <property type="entry name" value="RND_permease_1"/>
    <property type="match status" value="1"/>
</dbReference>
<name>A0A1M7PPY1_9PSED</name>
<feature type="transmembrane region" description="Helical" evidence="9">
    <location>
        <begin position="971"/>
        <end position="991"/>
    </location>
</feature>
<dbReference type="GO" id="GO:0015562">
    <property type="term" value="F:efflux transmembrane transporter activity"/>
    <property type="evidence" value="ECO:0007669"/>
    <property type="project" value="InterPro"/>
</dbReference>
<evidence type="ECO:0000256" key="6">
    <source>
        <dbReference type="ARBA" id="ARBA00022692"/>
    </source>
</evidence>
<dbReference type="GO" id="GO:0042910">
    <property type="term" value="F:xenobiotic transmembrane transporter activity"/>
    <property type="evidence" value="ECO:0007669"/>
    <property type="project" value="TreeGrafter"/>
</dbReference>
<keyword evidence="3 9" id="KW-0813">Transport</keyword>
<dbReference type="RefSeq" id="WP_073169731.1">
    <property type="nucleotide sequence ID" value="NZ_FRDA01000012.1"/>
</dbReference>
<dbReference type="EMBL" id="FRDA01000012">
    <property type="protein sequence ID" value="SHN19407.1"/>
    <property type="molecule type" value="Genomic_DNA"/>
</dbReference>
<evidence type="ECO:0000256" key="3">
    <source>
        <dbReference type="ARBA" id="ARBA00022448"/>
    </source>
</evidence>